<evidence type="ECO:0000313" key="2">
    <source>
        <dbReference type="EMBL" id="GAW02195.1"/>
    </source>
</evidence>
<evidence type="ECO:0000313" key="3">
    <source>
        <dbReference type="Proteomes" id="UP000188533"/>
    </source>
</evidence>
<reference evidence="2 3" key="2">
    <citation type="submission" date="2017-02" db="EMBL/GenBank/DDBJ databases">
        <title>A genome survey and senescence transcriptome analysis in Lentinula edodes.</title>
        <authorList>
            <person name="Sakamoto Y."/>
            <person name="Nakade K."/>
            <person name="Sato S."/>
            <person name="Yoshida Y."/>
            <person name="Miyazaki K."/>
            <person name="Natsume S."/>
            <person name="Konno N."/>
        </authorList>
    </citation>
    <scope>NUCLEOTIDE SEQUENCE [LARGE SCALE GENOMIC DNA]</scope>
    <source>
        <strain evidence="2 3">NBRC 111202</strain>
    </source>
</reference>
<evidence type="ECO:0008006" key="4">
    <source>
        <dbReference type="Google" id="ProtNLM"/>
    </source>
</evidence>
<reference evidence="2 3" key="1">
    <citation type="submission" date="2016-08" db="EMBL/GenBank/DDBJ databases">
        <authorList>
            <consortium name="Lentinula edodes genome sequencing consortium"/>
            <person name="Sakamoto Y."/>
            <person name="Nakade K."/>
            <person name="Sato S."/>
            <person name="Yoshida Y."/>
            <person name="Miyazaki K."/>
            <person name="Natsume S."/>
            <person name="Konno N."/>
        </authorList>
    </citation>
    <scope>NUCLEOTIDE SEQUENCE [LARGE SCALE GENOMIC DNA]</scope>
    <source>
        <strain evidence="2 3">NBRC 111202</strain>
    </source>
</reference>
<dbReference type="AlphaFoldDB" id="A0A1Q3E4M7"/>
<evidence type="ECO:0000256" key="1">
    <source>
        <dbReference type="SAM" id="MobiDB-lite"/>
    </source>
</evidence>
<proteinExistence type="predicted"/>
<feature type="compositionally biased region" description="Pro residues" evidence="1">
    <location>
        <begin position="229"/>
        <end position="244"/>
    </location>
</feature>
<gene>
    <name evidence="2" type="ORF">LENED_003832</name>
</gene>
<feature type="region of interest" description="Disordered" evidence="1">
    <location>
        <begin position="313"/>
        <end position="398"/>
    </location>
</feature>
<feature type="compositionally biased region" description="Basic and acidic residues" evidence="1">
    <location>
        <begin position="87"/>
        <end position="97"/>
    </location>
</feature>
<accession>A0A1Q3E4M7</accession>
<feature type="compositionally biased region" description="Low complexity" evidence="1">
    <location>
        <begin position="65"/>
        <end position="80"/>
    </location>
</feature>
<feature type="compositionally biased region" description="Low complexity" evidence="1">
    <location>
        <begin position="348"/>
        <end position="361"/>
    </location>
</feature>
<comment type="caution">
    <text evidence="2">The sequence shown here is derived from an EMBL/GenBank/DDBJ whole genome shotgun (WGS) entry which is preliminary data.</text>
</comment>
<name>A0A1Q3E4M7_LENED</name>
<feature type="compositionally biased region" description="Basic and acidic residues" evidence="1">
    <location>
        <begin position="389"/>
        <end position="398"/>
    </location>
</feature>
<feature type="compositionally biased region" description="Low complexity" evidence="1">
    <location>
        <begin position="170"/>
        <end position="181"/>
    </location>
</feature>
<feature type="compositionally biased region" description="Low complexity" evidence="1">
    <location>
        <begin position="248"/>
        <end position="259"/>
    </location>
</feature>
<feature type="compositionally biased region" description="Pro residues" evidence="1">
    <location>
        <begin position="202"/>
        <end position="217"/>
    </location>
</feature>
<sequence length="398" mass="41564">MQSAAPVNPDRRVLPPGWTEGYNAQKDTWYYVQTNVVPARISYFHPSTEYYAETNRVAVDEAGPSSSSNSYVQQGSSSSSKLQGRNENSDWKPDQKDPMLFNHNAGPITSSSSSSGPSTGPAPSISYSPSSIGHLPPDPTSSVDPSSPPQYSIYSESSDEHSTLSAVVAPGPGSDSSSSPGETTTANVVSPPEYHNPSFLSSPPPASSPAPPPPPSSSLPVTQMVGPPSSQPVPPENHPQPFPSTPHTSNTTNTVNVNSLPAPHPDSTGMNLVSHLSQAQVVNNASPSLIHTGQNPHAHVPGMHLVDRPSQAPVGVSSLSLPPHPPIPQPTSAPVTTTTAPPPPNVPVPTSNAPTPAPATAGHEGLTLAQRLTSSESDFRAFESTSNHSVDEFTLCRR</sequence>
<feature type="region of interest" description="Disordered" evidence="1">
    <location>
        <begin position="61"/>
        <end position="269"/>
    </location>
</feature>
<dbReference type="Proteomes" id="UP000188533">
    <property type="component" value="Unassembled WGS sequence"/>
</dbReference>
<dbReference type="EMBL" id="BDGU01000086">
    <property type="protein sequence ID" value="GAW02195.1"/>
    <property type="molecule type" value="Genomic_DNA"/>
</dbReference>
<organism evidence="2 3">
    <name type="scientific">Lentinula edodes</name>
    <name type="common">Shiitake mushroom</name>
    <name type="synonym">Lentinus edodes</name>
    <dbReference type="NCBI Taxonomy" id="5353"/>
    <lineage>
        <taxon>Eukaryota</taxon>
        <taxon>Fungi</taxon>
        <taxon>Dikarya</taxon>
        <taxon>Basidiomycota</taxon>
        <taxon>Agaricomycotina</taxon>
        <taxon>Agaricomycetes</taxon>
        <taxon>Agaricomycetidae</taxon>
        <taxon>Agaricales</taxon>
        <taxon>Marasmiineae</taxon>
        <taxon>Omphalotaceae</taxon>
        <taxon>Lentinula</taxon>
    </lineage>
</organism>
<feature type="compositionally biased region" description="Pro residues" evidence="1">
    <location>
        <begin position="322"/>
        <end position="331"/>
    </location>
</feature>
<feature type="compositionally biased region" description="Low complexity" evidence="1">
    <location>
        <begin position="105"/>
        <end position="132"/>
    </location>
</feature>
<protein>
    <recommendedName>
        <fullName evidence="4">WW domain-containing protein</fullName>
    </recommendedName>
</protein>
<keyword evidence="3" id="KW-1185">Reference proteome</keyword>
<dbReference type="PRINTS" id="PR01217">
    <property type="entry name" value="PRICHEXTENSN"/>
</dbReference>